<feature type="domain" description="4Fe-4S ferredoxin-type" evidence="8">
    <location>
        <begin position="3"/>
        <end position="32"/>
    </location>
</feature>
<evidence type="ECO:0000256" key="7">
    <source>
        <dbReference type="SAM" id="MobiDB-lite"/>
    </source>
</evidence>
<dbReference type="CDD" id="cd10550">
    <property type="entry name" value="DMSOR_beta_like"/>
    <property type="match status" value="1"/>
</dbReference>
<dbReference type="STRING" id="406100.SAMN04488052_101721"/>
<keyword evidence="2" id="KW-0004">4Fe-4S</keyword>
<evidence type="ECO:0000259" key="8">
    <source>
        <dbReference type="PROSITE" id="PS51379"/>
    </source>
</evidence>
<dbReference type="GO" id="GO:0051539">
    <property type="term" value="F:4 iron, 4 sulfur cluster binding"/>
    <property type="evidence" value="ECO:0007669"/>
    <property type="project" value="UniProtKB-KW"/>
</dbReference>
<feature type="domain" description="4Fe-4S ferredoxin-type" evidence="8">
    <location>
        <begin position="77"/>
        <end position="106"/>
    </location>
</feature>
<dbReference type="Gene3D" id="3.30.70.20">
    <property type="match status" value="2"/>
</dbReference>
<evidence type="ECO:0000256" key="1">
    <source>
        <dbReference type="ARBA" id="ARBA00022448"/>
    </source>
</evidence>
<proteinExistence type="predicted"/>
<keyword evidence="4" id="KW-0249">Electron transport</keyword>
<dbReference type="Pfam" id="PF12800">
    <property type="entry name" value="Fer4_4"/>
    <property type="match status" value="1"/>
</dbReference>
<evidence type="ECO:0000313" key="10">
    <source>
        <dbReference type="Proteomes" id="UP000199657"/>
    </source>
</evidence>
<dbReference type="InterPro" id="IPR017896">
    <property type="entry name" value="4Fe4S_Fe-S-bd"/>
</dbReference>
<feature type="compositionally biased region" description="Basic and acidic residues" evidence="7">
    <location>
        <begin position="162"/>
        <end position="171"/>
    </location>
</feature>
<accession>A0A1H8QRG0</accession>
<dbReference type="PANTHER" id="PTHR42859">
    <property type="entry name" value="OXIDOREDUCTASE"/>
    <property type="match status" value="1"/>
</dbReference>
<dbReference type="SUPFAM" id="SSF54862">
    <property type="entry name" value="4Fe-4S ferredoxins"/>
    <property type="match status" value="1"/>
</dbReference>
<dbReference type="PANTHER" id="PTHR42859:SF10">
    <property type="entry name" value="DIMETHYLSULFOXIDE REDUCTASE CHAIN B"/>
    <property type="match status" value="1"/>
</dbReference>
<feature type="domain" description="4Fe-4S ferredoxin-type" evidence="8">
    <location>
        <begin position="112"/>
        <end position="136"/>
    </location>
</feature>
<dbReference type="PROSITE" id="PS00198">
    <property type="entry name" value="4FE4S_FER_1"/>
    <property type="match status" value="1"/>
</dbReference>
<dbReference type="InterPro" id="IPR017900">
    <property type="entry name" value="4Fe4S_Fe_S_CS"/>
</dbReference>
<gene>
    <name evidence="9" type="ORF">SAMN04488052_101721</name>
</gene>
<evidence type="ECO:0000256" key="3">
    <source>
        <dbReference type="ARBA" id="ARBA00022723"/>
    </source>
</evidence>
<keyword evidence="3" id="KW-0479">Metal-binding</keyword>
<keyword evidence="6" id="KW-0411">Iron-sulfur</keyword>
<dbReference type="InterPro" id="IPR050294">
    <property type="entry name" value="RnfB_subfamily"/>
</dbReference>
<protein>
    <submittedName>
        <fullName evidence="9">Fe-S-cluster-containing dehydrogenase component</fullName>
    </submittedName>
</protein>
<keyword evidence="5" id="KW-0408">Iron</keyword>
<dbReference type="EMBL" id="FOEG01000001">
    <property type="protein sequence ID" value="SEO56433.1"/>
    <property type="molecule type" value="Genomic_DNA"/>
</dbReference>
<dbReference type="PROSITE" id="PS51379">
    <property type="entry name" value="4FE4S_FER_2"/>
    <property type="match status" value="4"/>
</dbReference>
<reference evidence="9 10" key="1">
    <citation type="submission" date="2016-10" db="EMBL/GenBank/DDBJ databases">
        <authorList>
            <person name="de Groot N.N."/>
        </authorList>
    </citation>
    <scope>NUCLEOTIDE SEQUENCE [LARGE SCALE GENOMIC DNA]</scope>
    <source>
        <strain evidence="9 10">CGMCC 1.6291</strain>
    </source>
</reference>
<feature type="region of interest" description="Disordered" evidence="7">
    <location>
        <begin position="152"/>
        <end position="171"/>
    </location>
</feature>
<dbReference type="AlphaFoldDB" id="A0A1H8QRG0"/>
<name>A0A1H8QRG0_9GAMM</name>
<sequence>MAMALKLEPEKCTGCLQCEMACSYENEGVFNPAKSRIKVFNFHEEGKFAPYTCTQCEEAWCMHSCPVEAIVVDMVTGSKNVLEDVCVGCKVCTIACPFGTVNYEPDSGKVIKCDLCGGDPWCAKACPTGAITYVDEADTTYERMRAWAQQAPSAPARFNPPKPKEVQVFER</sequence>
<evidence type="ECO:0000256" key="5">
    <source>
        <dbReference type="ARBA" id="ARBA00023004"/>
    </source>
</evidence>
<keyword evidence="1" id="KW-0813">Transport</keyword>
<dbReference type="RefSeq" id="WP_091639971.1">
    <property type="nucleotide sequence ID" value="NZ_FOEG01000001.1"/>
</dbReference>
<evidence type="ECO:0000256" key="2">
    <source>
        <dbReference type="ARBA" id="ARBA00022485"/>
    </source>
</evidence>
<dbReference type="Pfam" id="PF13247">
    <property type="entry name" value="Fer4_11"/>
    <property type="match status" value="1"/>
</dbReference>
<evidence type="ECO:0000256" key="6">
    <source>
        <dbReference type="ARBA" id="ARBA00023014"/>
    </source>
</evidence>
<keyword evidence="10" id="KW-1185">Reference proteome</keyword>
<dbReference type="GO" id="GO:0046872">
    <property type="term" value="F:metal ion binding"/>
    <property type="evidence" value="ECO:0007669"/>
    <property type="project" value="UniProtKB-KW"/>
</dbReference>
<feature type="domain" description="4Fe-4S ferredoxin-type" evidence="8">
    <location>
        <begin position="44"/>
        <end position="75"/>
    </location>
</feature>
<dbReference type="OrthoDB" id="9779457at2"/>
<evidence type="ECO:0000256" key="4">
    <source>
        <dbReference type="ARBA" id="ARBA00022982"/>
    </source>
</evidence>
<evidence type="ECO:0000313" key="9">
    <source>
        <dbReference type="EMBL" id="SEO56433.1"/>
    </source>
</evidence>
<organism evidence="9 10">
    <name type="scientific">Aquisalimonas asiatica</name>
    <dbReference type="NCBI Taxonomy" id="406100"/>
    <lineage>
        <taxon>Bacteria</taxon>
        <taxon>Pseudomonadati</taxon>
        <taxon>Pseudomonadota</taxon>
        <taxon>Gammaproteobacteria</taxon>
        <taxon>Chromatiales</taxon>
        <taxon>Ectothiorhodospiraceae</taxon>
        <taxon>Aquisalimonas</taxon>
    </lineage>
</organism>
<dbReference type="Proteomes" id="UP000199657">
    <property type="component" value="Unassembled WGS sequence"/>
</dbReference>